<proteinExistence type="predicted"/>
<dbReference type="EMBL" id="JWIN03000002">
    <property type="protein sequence ID" value="KAB1282642.1"/>
    <property type="molecule type" value="Genomic_DNA"/>
</dbReference>
<evidence type="ECO:0000313" key="2">
    <source>
        <dbReference type="EMBL" id="KAB1282642.1"/>
    </source>
</evidence>
<protein>
    <submittedName>
        <fullName evidence="2">Uncharacterized protein</fullName>
    </submittedName>
</protein>
<evidence type="ECO:0000256" key="1">
    <source>
        <dbReference type="SAM" id="MobiDB-lite"/>
    </source>
</evidence>
<sequence>MSSTGHPFLSDTLLPPSPFHLHQESAESPPPPKPLLLPCKLPLLTPWCLSVTPHSPTCSRHPPGIKCFIGGHSGRERDSQLETTQVPVQSTVPG</sequence>
<feature type="region of interest" description="Disordered" evidence="1">
    <location>
        <begin position="1"/>
        <end position="35"/>
    </location>
</feature>
<name>A0A5N4EGT3_CAMDR</name>
<reference evidence="2 3" key="1">
    <citation type="journal article" date="2019" name="Mol. Ecol. Resour.">
        <title>Improving Illumina assemblies with Hi-C and long reads: an example with the North African dromedary.</title>
        <authorList>
            <person name="Elbers J.P."/>
            <person name="Rogers M.F."/>
            <person name="Perelman P.L."/>
            <person name="Proskuryakova A.A."/>
            <person name="Serdyukova N.A."/>
            <person name="Johnson W.E."/>
            <person name="Horin P."/>
            <person name="Corander J."/>
            <person name="Murphy D."/>
            <person name="Burger P.A."/>
        </authorList>
    </citation>
    <scope>NUCLEOTIDE SEQUENCE [LARGE SCALE GENOMIC DNA]</scope>
    <source>
        <strain evidence="2">Drom800</strain>
        <tissue evidence="2">Blood</tissue>
    </source>
</reference>
<accession>A0A5N4EGT3</accession>
<evidence type="ECO:0000313" key="3">
    <source>
        <dbReference type="Proteomes" id="UP000299084"/>
    </source>
</evidence>
<gene>
    <name evidence="2" type="ORF">Cadr_000002064</name>
</gene>
<dbReference type="AlphaFoldDB" id="A0A5N4EGT3"/>
<organism evidence="2 3">
    <name type="scientific">Camelus dromedarius</name>
    <name type="common">Dromedary</name>
    <name type="synonym">Arabian camel</name>
    <dbReference type="NCBI Taxonomy" id="9838"/>
    <lineage>
        <taxon>Eukaryota</taxon>
        <taxon>Metazoa</taxon>
        <taxon>Chordata</taxon>
        <taxon>Craniata</taxon>
        <taxon>Vertebrata</taxon>
        <taxon>Euteleostomi</taxon>
        <taxon>Mammalia</taxon>
        <taxon>Eutheria</taxon>
        <taxon>Laurasiatheria</taxon>
        <taxon>Artiodactyla</taxon>
        <taxon>Tylopoda</taxon>
        <taxon>Camelidae</taxon>
        <taxon>Camelus</taxon>
    </lineage>
</organism>
<dbReference type="Proteomes" id="UP000299084">
    <property type="component" value="Unassembled WGS sequence"/>
</dbReference>
<keyword evidence="3" id="KW-1185">Reference proteome</keyword>
<comment type="caution">
    <text evidence="2">The sequence shown here is derived from an EMBL/GenBank/DDBJ whole genome shotgun (WGS) entry which is preliminary data.</text>
</comment>
<feature type="region of interest" description="Disordered" evidence="1">
    <location>
        <begin position="69"/>
        <end position="94"/>
    </location>
</feature>
<feature type="compositionally biased region" description="Polar residues" evidence="1">
    <location>
        <begin position="81"/>
        <end position="94"/>
    </location>
</feature>